<dbReference type="Proteomes" id="UP000093053">
    <property type="component" value="Chromosome"/>
</dbReference>
<sequence>MLTDDARDNRGEDLRSKLKNFTYWAEYSAKHPEATNADMLADFVEDLSRIAGNYGALDEADVITALDHAIEMRQRDNGPTSALHRAKARYLSTLQLEHEGREPALVAALNDAEEGTAEWGDVVVDYTWLHLDVSRYDRAMEMIDRLRTAMPEDLFERKYRCAHLTMSAVALFTSFKDLRKSKELLEQACGYEANARNDLDLCRWLATAFHYRARIAEVQRDFAKAISLYLRGKELQDRCPEHLKSVGYIHLRLSEPLLAVGLLGPARQHLDAAYRMFLLSADHSSGRLQVELGFAALSAAEGDFGGAFDTVQRSRRKCRDVDFWRGELLCLGFQLALQVRRRQVSSILGTLIDILRTIRGGELGRNNVVRLFGKLPVVLPIVVRRMSSRLLREDGTKPAILSRCPCSLHEAGSDRQSPRKSRQDGLGIRGGRCPARRHLRL</sequence>
<dbReference type="EMBL" id="CP016793">
    <property type="protein sequence ID" value="ANZ39113.1"/>
    <property type="molecule type" value="Genomic_DNA"/>
</dbReference>
<reference evidence="2 3" key="1">
    <citation type="submission" date="2016-07" db="EMBL/GenBank/DDBJ databases">
        <title>Complete genome sequence of the Lentzea guizhouensis DHS C013.</title>
        <authorList>
            <person name="Cao C."/>
        </authorList>
    </citation>
    <scope>NUCLEOTIDE SEQUENCE [LARGE SCALE GENOMIC DNA]</scope>
    <source>
        <strain evidence="2 3">DHS C013</strain>
    </source>
</reference>
<accession>A0A1B2HN14</accession>
<evidence type="ECO:0008006" key="4">
    <source>
        <dbReference type="Google" id="ProtNLM"/>
    </source>
</evidence>
<dbReference type="KEGG" id="led:BBK82_26595"/>
<organism evidence="2 3">
    <name type="scientific">Lentzea guizhouensis</name>
    <dbReference type="NCBI Taxonomy" id="1586287"/>
    <lineage>
        <taxon>Bacteria</taxon>
        <taxon>Bacillati</taxon>
        <taxon>Actinomycetota</taxon>
        <taxon>Actinomycetes</taxon>
        <taxon>Pseudonocardiales</taxon>
        <taxon>Pseudonocardiaceae</taxon>
        <taxon>Lentzea</taxon>
    </lineage>
</organism>
<gene>
    <name evidence="2" type="ORF">BBK82_26595</name>
</gene>
<feature type="region of interest" description="Disordered" evidence="1">
    <location>
        <begin position="409"/>
        <end position="431"/>
    </location>
</feature>
<evidence type="ECO:0000256" key="1">
    <source>
        <dbReference type="SAM" id="MobiDB-lite"/>
    </source>
</evidence>
<dbReference type="STRING" id="1586287.BBK82_26595"/>
<dbReference type="Gene3D" id="1.25.40.10">
    <property type="entry name" value="Tetratricopeptide repeat domain"/>
    <property type="match status" value="1"/>
</dbReference>
<evidence type="ECO:0000313" key="3">
    <source>
        <dbReference type="Proteomes" id="UP000093053"/>
    </source>
</evidence>
<keyword evidence="3" id="KW-1185">Reference proteome</keyword>
<protein>
    <recommendedName>
        <fullName evidence="4">MalT-like TPR region domain-containing protein</fullName>
    </recommendedName>
</protein>
<name>A0A1B2HN14_9PSEU</name>
<dbReference type="InterPro" id="IPR011990">
    <property type="entry name" value="TPR-like_helical_dom_sf"/>
</dbReference>
<dbReference type="AlphaFoldDB" id="A0A1B2HN14"/>
<evidence type="ECO:0000313" key="2">
    <source>
        <dbReference type="EMBL" id="ANZ39113.1"/>
    </source>
</evidence>
<proteinExistence type="predicted"/>
<feature type="compositionally biased region" description="Basic and acidic residues" evidence="1">
    <location>
        <begin position="411"/>
        <end position="423"/>
    </location>
</feature>
<dbReference type="SUPFAM" id="SSF48452">
    <property type="entry name" value="TPR-like"/>
    <property type="match status" value="1"/>
</dbReference>